<dbReference type="KEGG" id="pic:PICST_31664"/>
<feature type="compositionally biased region" description="Basic residues" evidence="1">
    <location>
        <begin position="323"/>
        <end position="343"/>
    </location>
</feature>
<feature type="region of interest" description="Disordered" evidence="1">
    <location>
        <begin position="470"/>
        <end position="520"/>
    </location>
</feature>
<dbReference type="GeneID" id="4838856"/>
<dbReference type="STRING" id="322104.A3LU72"/>
<dbReference type="OMA" id="CRPHKQK"/>
<feature type="region of interest" description="Disordered" evidence="1">
    <location>
        <begin position="61"/>
        <end position="86"/>
    </location>
</feature>
<feature type="compositionally biased region" description="Low complexity" evidence="1">
    <location>
        <begin position="307"/>
        <end position="322"/>
    </location>
</feature>
<dbReference type="EMBL" id="CP000498">
    <property type="protein sequence ID" value="ABN66534.2"/>
    <property type="molecule type" value="Genomic_DNA"/>
</dbReference>
<dbReference type="RefSeq" id="XP_001384563.2">
    <property type="nucleotide sequence ID" value="XM_001384526.1"/>
</dbReference>
<name>A3LU72_PICST</name>
<accession>A3LU72</accession>
<evidence type="ECO:0000313" key="2">
    <source>
        <dbReference type="EMBL" id="ABN66534.2"/>
    </source>
</evidence>
<protein>
    <submittedName>
        <fullName evidence="2">Uncharacterized protein</fullName>
    </submittedName>
</protein>
<feature type="region of interest" description="Disordered" evidence="1">
    <location>
        <begin position="225"/>
        <end position="251"/>
    </location>
</feature>
<organism evidence="2 3">
    <name type="scientific">Scheffersomyces stipitis (strain ATCC 58785 / CBS 6054 / NBRC 10063 / NRRL Y-11545)</name>
    <name type="common">Yeast</name>
    <name type="synonym">Pichia stipitis</name>
    <dbReference type="NCBI Taxonomy" id="322104"/>
    <lineage>
        <taxon>Eukaryota</taxon>
        <taxon>Fungi</taxon>
        <taxon>Dikarya</taxon>
        <taxon>Ascomycota</taxon>
        <taxon>Saccharomycotina</taxon>
        <taxon>Pichiomycetes</taxon>
        <taxon>Debaryomycetaceae</taxon>
        <taxon>Scheffersomyces</taxon>
    </lineage>
</organism>
<evidence type="ECO:0000313" key="3">
    <source>
        <dbReference type="Proteomes" id="UP000002258"/>
    </source>
</evidence>
<reference evidence="2 3" key="1">
    <citation type="journal article" date="2007" name="Nat. Biotechnol.">
        <title>Genome sequence of the lignocellulose-bioconverting and xylose-fermenting yeast Pichia stipitis.</title>
        <authorList>
            <person name="Jeffries T.W."/>
            <person name="Grigoriev I.V."/>
            <person name="Grimwood J."/>
            <person name="Laplaza J.M."/>
            <person name="Aerts A."/>
            <person name="Salamov A."/>
            <person name="Schmutz J."/>
            <person name="Lindquist E."/>
            <person name="Dehal P."/>
            <person name="Shapiro H."/>
            <person name="Jin Y.S."/>
            <person name="Passoth V."/>
            <person name="Richardson P.M."/>
        </authorList>
    </citation>
    <scope>NUCLEOTIDE SEQUENCE [LARGE SCALE GENOMIC DNA]</scope>
    <source>
        <strain evidence="3">ATCC 58785 / CBS 6054 / NBRC 10063 / NRRL Y-11545</strain>
    </source>
</reference>
<feature type="compositionally biased region" description="Basic residues" evidence="1">
    <location>
        <begin position="510"/>
        <end position="520"/>
    </location>
</feature>
<dbReference type="AlphaFoldDB" id="A3LU72"/>
<feature type="compositionally biased region" description="Low complexity" evidence="1">
    <location>
        <begin position="490"/>
        <end position="509"/>
    </location>
</feature>
<gene>
    <name evidence="2" type="ORF">PICST_31664</name>
</gene>
<dbReference type="OrthoDB" id="4025261at2759"/>
<evidence type="ECO:0000256" key="1">
    <source>
        <dbReference type="SAM" id="MobiDB-lite"/>
    </source>
</evidence>
<proteinExistence type="predicted"/>
<dbReference type="InParanoid" id="A3LU72"/>
<feature type="compositionally biased region" description="Polar residues" evidence="1">
    <location>
        <begin position="61"/>
        <end position="80"/>
    </location>
</feature>
<keyword evidence="3" id="KW-1185">Reference proteome</keyword>
<sequence>MNINIPYMPTAMPSFNEGNPLAHNGQMPMGFSGMNMEHNNLNDINHTMINNVNNDINSMGHINNHISHNDPSSNSLTPSPVSGAFPPSSRLDITPQVAPQSYFQTPKSEVSPTFVGQNQPVFFTPVTNGPPTATFPVMGTPMGNANGAMAFSPITPGVNNTGKYVVQSSPIWNNSSPTVVQYSPIQSSNDFLKSSPTVGLGLSLEMNPIQEHMVQVQQFRTIQEQQDQQQNQNQQNQQQLQNQQMQQNQQFQNQQFQNQQLQQQHLQQHLQSHIQQKFQQQQQLLARQFNNNTKVVQQQVQNVAQVPVSEAVKTPRSPNTPKTPKKKPGLTKKKSSSVAKKKKEVASAKLESPIMETPCTVTSTEISPGGNSTIYENESPTTIEMTSPQNSSSNGGSAVKHESELTVDDILNSDPFENMKHALLEGEQPTDDLISEFIDFDCDDRSSSEDIDIDHIHKDFNDIFGEPAALESAPEKERLASISEDTLPTSVNNSSNSESSPTGSSNSVKTPKKKSTSKVNKKVLKKASSFSGNSASSTSTSSTFIFNSKVNMAKSQSTLILDTPSKKSKPTSLSFSECSQRIPIFALGNHFSFVYENGESINKSLSSSYTSVPAPLRKTKSSVNFKSLGTSQSSYDGFTHSSLKDSPRTLKNMQAGLVEFQLDMNGKKR</sequence>
<feature type="region of interest" description="Disordered" evidence="1">
    <location>
        <begin position="307"/>
        <end position="349"/>
    </location>
</feature>
<dbReference type="HOGENOM" id="CLU_410547_0_0_1"/>
<dbReference type="eggNOG" id="ENOG502QPW5">
    <property type="taxonomic scope" value="Eukaryota"/>
</dbReference>
<dbReference type="Proteomes" id="UP000002258">
    <property type="component" value="Chromosome 4"/>
</dbReference>